<protein>
    <submittedName>
        <fullName evidence="1">Uncharacterized protein</fullName>
    </submittedName>
</protein>
<proteinExistence type="predicted"/>
<keyword evidence="2" id="KW-1185">Reference proteome</keyword>
<sequence length="113" mass="12465">MFFSVANLTHKHKPQPDLMAYDLFSSPSLYPAANTKHHQIWWMTSLFLLPHQIEPQAPTKIRSGANNVTFASLPSVGSFFGEKVEAWKCIGGDMVIDEPNKYEGLPTTTGSGG</sequence>
<evidence type="ECO:0000313" key="2">
    <source>
        <dbReference type="Proteomes" id="UP000594263"/>
    </source>
</evidence>
<evidence type="ECO:0000313" key="1">
    <source>
        <dbReference type="EnsemblPlants" id="Kaladp0045s0496.1.v1.1.CDS.1"/>
    </source>
</evidence>
<organism evidence="1 2">
    <name type="scientific">Kalanchoe fedtschenkoi</name>
    <name type="common">Lavender scallops</name>
    <name type="synonym">South American air plant</name>
    <dbReference type="NCBI Taxonomy" id="63787"/>
    <lineage>
        <taxon>Eukaryota</taxon>
        <taxon>Viridiplantae</taxon>
        <taxon>Streptophyta</taxon>
        <taxon>Embryophyta</taxon>
        <taxon>Tracheophyta</taxon>
        <taxon>Spermatophyta</taxon>
        <taxon>Magnoliopsida</taxon>
        <taxon>eudicotyledons</taxon>
        <taxon>Gunneridae</taxon>
        <taxon>Pentapetalae</taxon>
        <taxon>Saxifragales</taxon>
        <taxon>Crassulaceae</taxon>
        <taxon>Kalanchoe</taxon>
    </lineage>
</organism>
<dbReference type="Gramene" id="Kaladp0045s0496.1.v1.1">
    <property type="protein sequence ID" value="Kaladp0045s0496.1.v1.1.CDS.1"/>
    <property type="gene ID" value="Kaladp0045s0496.v1.1"/>
</dbReference>
<dbReference type="Proteomes" id="UP000594263">
    <property type="component" value="Unplaced"/>
</dbReference>
<reference evidence="1" key="1">
    <citation type="submission" date="2021-01" db="UniProtKB">
        <authorList>
            <consortium name="EnsemblPlants"/>
        </authorList>
    </citation>
    <scope>IDENTIFICATION</scope>
</reference>
<name>A0A7N0TUD1_KALFE</name>
<dbReference type="AlphaFoldDB" id="A0A7N0TUD1"/>
<accession>A0A7N0TUD1</accession>
<dbReference type="EnsemblPlants" id="Kaladp0045s0496.1.v1.1">
    <property type="protein sequence ID" value="Kaladp0045s0496.1.v1.1.CDS.1"/>
    <property type="gene ID" value="Kaladp0045s0496.v1.1"/>
</dbReference>